<dbReference type="EMBL" id="VSRR010030565">
    <property type="protein sequence ID" value="MPC70112.1"/>
    <property type="molecule type" value="Genomic_DNA"/>
</dbReference>
<sequence>MKFRYNEGFVLLPCARLTNTKLALTKFYPGIFFKIWKPHHIM</sequence>
<gene>
    <name evidence="1" type="ORF">E2C01_064351</name>
</gene>
<keyword evidence="2" id="KW-1185">Reference proteome</keyword>
<comment type="caution">
    <text evidence="1">The sequence shown here is derived from an EMBL/GenBank/DDBJ whole genome shotgun (WGS) entry which is preliminary data.</text>
</comment>
<name>A0A5B7HFZ3_PORTR</name>
<evidence type="ECO:0000313" key="2">
    <source>
        <dbReference type="Proteomes" id="UP000324222"/>
    </source>
</evidence>
<proteinExistence type="predicted"/>
<evidence type="ECO:0000313" key="1">
    <source>
        <dbReference type="EMBL" id="MPC70112.1"/>
    </source>
</evidence>
<organism evidence="1 2">
    <name type="scientific">Portunus trituberculatus</name>
    <name type="common">Swimming crab</name>
    <name type="synonym">Neptunus trituberculatus</name>
    <dbReference type="NCBI Taxonomy" id="210409"/>
    <lineage>
        <taxon>Eukaryota</taxon>
        <taxon>Metazoa</taxon>
        <taxon>Ecdysozoa</taxon>
        <taxon>Arthropoda</taxon>
        <taxon>Crustacea</taxon>
        <taxon>Multicrustacea</taxon>
        <taxon>Malacostraca</taxon>
        <taxon>Eumalacostraca</taxon>
        <taxon>Eucarida</taxon>
        <taxon>Decapoda</taxon>
        <taxon>Pleocyemata</taxon>
        <taxon>Brachyura</taxon>
        <taxon>Eubrachyura</taxon>
        <taxon>Portunoidea</taxon>
        <taxon>Portunidae</taxon>
        <taxon>Portuninae</taxon>
        <taxon>Portunus</taxon>
    </lineage>
</organism>
<reference evidence="1 2" key="1">
    <citation type="submission" date="2019-05" db="EMBL/GenBank/DDBJ databases">
        <title>Another draft genome of Portunus trituberculatus and its Hox gene families provides insights of decapod evolution.</title>
        <authorList>
            <person name="Jeong J.-H."/>
            <person name="Song I."/>
            <person name="Kim S."/>
            <person name="Choi T."/>
            <person name="Kim D."/>
            <person name="Ryu S."/>
            <person name="Kim W."/>
        </authorList>
    </citation>
    <scope>NUCLEOTIDE SEQUENCE [LARGE SCALE GENOMIC DNA]</scope>
    <source>
        <tissue evidence="1">Muscle</tissue>
    </source>
</reference>
<dbReference type="Proteomes" id="UP000324222">
    <property type="component" value="Unassembled WGS sequence"/>
</dbReference>
<accession>A0A5B7HFZ3</accession>
<protein>
    <submittedName>
        <fullName evidence="1">Uncharacterized protein</fullName>
    </submittedName>
</protein>
<dbReference type="AlphaFoldDB" id="A0A5B7HFZ3"/>